<comment type="caution">
    <text evidence="2">The sequence shown here is derived from an EMBL/GenBank/DDBJ whole genome shotgun (WGS) entry which is preliminary data.</text>
</comment>
<evidence type="ECO:0000313" key="2">
    <source>
        <dbReference type="EMBL" id="KAF0980954.1"/>
    </source>
</evidence>
<dbReference type="Proteomes" id="UP000444721">
    <property type="component" value="Unassembled WGS sequence"/>
</dbReference>
<dbReference type="VEuPathDB" id="AmoebaDB:NF0038310"/>
<reference evidence="2 3" key="1">
    <citation type="journal article" date="2019" name="Sci. Rep.">
        <title>Nanopore sequencing improves the draft genome of the human pathogenic amoeba Naegleria fowleri.</title>
        <authorList>
            <person name="Liechti N."/>
            <person name="Schurch N."/>
            <person name="Bruggmann R."/>
            <person name="Wittwer M."/>
        </authorList>
    </citation>
    <scope>NUCLEOTIDE SEQUENCE [LARGE SCALE GENOMIC DNA]</scope>
    <source>
        <strain evidence="2 3">ATCC 30894</strain>
    </source>
</reference>
<keyword evidence="3" id="KW-1185">Reference proteome</keyword>
<dbReference type="AlphaFoldDB" id="A0A6A5C339"/>
<dbReference type="VEuPathDB" id="AmoebaDB:FDP41_012742"/>
<gene>
    <name evidence="2" type="ORF">FDP41_012742</name>
</gene>
<dbReference type="GeneID" id="68119957"/>
<evidence type="ECO:0000256" key="1">
    <source>
        <dbReference type="SAM" id="MobiDB-lite"/>
    </source>
</evidence>
<dbReference type="RefSeq" id="XP_044565667.1">
    <property type="nucleotide sequence ID" value="XM_044703295.1"/>
</dbReference>
<name>A0A6A5C339_NAEFO</name>
<accession>A0A6A5C339</accession>
<dbReference type="VEuPathDB" id="AmoebaDB:NfTy_037090"/>
<protein>
    <submittedName>
        <fullName evidence="2">Uncharacterized protein</fullName>
    </submittedName>
</protein>
<organism evidence="2 3">
    <name type="scientific">Naegleria fowleri</name>
    <name type="common">Brain eating amoeba</name>
    <dbReference type="NCBI Taxonomy" id="5763"/>
    <lineage>
        <taxon>Eukaryota</taxon>
        <taxon>Discoba</taxon>
        <taxon>Heterolobosea</taxon>
        <taxon>Tetramitia</taxon>
        <taxon>Eutetramitia</taxon>
        <taxon>Vahlkampfiidae</taxon>
        <taxon>Naegleria</taxon>
    </lineage>
</organism>
<proteinExistence type="predicted"/>
<dbReference type="EMBL" id="VFQX01000016">
    <property type="protein sequence ID" value="KAF0980954.1"/>
    <property type="molecule type" value="Genomic_DNA"/>
</dbReference>
<sequence>MIHNTGDEDFIMSDGCLDRMTFNENRYSSTMSDDVIQNICTDSFSSSPIKRKRDHHHDADYLIPNHDENSRKTKHQVCPNYPSSPISREESQQKRQIVELILSKKRFDSKRKLPPQHELYHTLFRDVHLIGELEVQNRMICKLDLLLLKLDEKNIGTIMDGQQLMTIKQLVDHIATITSNVSLKEIAEKVLVKLSK</sequence>
<feature type="region of interest" description="Disordered" evidence="1">
    <location>
        <begin position="64"/>
        <end position="92"/>
    </location>
</feature>
<evidence type="ECO:0000313" key="3">
    <source>
        <dbReference type="Proteomes" id="UP000444721"/>
    </source>
</evidence>
<dbReference type="OrthoDB" id="10409779at2759"/>